<sequence>LMGFFNTGAAQVQATAQRTDPQAETHSRKPLAKAAPKPTAKPVAKAMPKPKATAAKSADEDWAEF</sequence>
<proteinExistence type="predicted"/>
<comment type="caution">
    <text evidence="2">The sequence shown here is derived from an EMBL/GenBank/DDBJ whole genome shotgun (WGS) entry which is preliminary data.</text>
</comment>
<feature type="compositionally biased region" description="Low complexity" evidence="1">
    <location>
        <begin position="32"/>
        <end position="56"/>
    </location>
</feature>
<dbReference type="Proteomes" id="UP000480684">
    <property type="component" value="Unassembled WGS sequence"/>
</dbReference>
<reference evidence="2 3" key="1">
    <citation type="submission" date="2020-02" db="EMBL/GenBank/DDBJ databases">
        <authorList>
            <person name="Dziuba M."/>
            <person name="Kuznetsov B."/>
            <person name="Mardanov A."/>
            <person name="Ravin N."/>
            <person name="Grouzdev D."/>
        </authorList>
    </citation>
    <scope>NUCLEOTIDE SEQUENCE [LARGE SCALE GENOMIC DNA]</scope>
    <source>
        <strain evidence="2 3">SpK</strain>
    </source>
</reference>
<organism evidence="2 3">
    <name type="scientific">Magnetospirillum aberrantis SpK</name>
    <dbReference type="NCBI Taxonomy" id="908842"/>
    <lineage>
        <taxon>Bacteria</taxon>
        <taxon>Pseudomonadati</taxon>
        <taxon>Pseudomonadota</taxon>
        <taxon>Alphaproteobacteria</taxon>
        <taxon>Rhodospirillales</taxon>
        <taxon>Rhodospirillaceae</taxon>
        <taxon>Magnetospirillum</taxon>
    </lineage>
</organism>
<keyword evidence="3" id="KW-1185">Reference proteome</keyword>
<dbReference type="RefSeq" id="WP_205762555.1">
    <property type="nucleotide sequence ID" value="NZ_JAAIYP010000043.1"/>
</dbReference>
<feature type="non-terminal residue" evidence="2">
    <location>
        <position position="1"/>
    </location>
</feature>
<evidence type="ECO:0000313" key="3">
    <source>
        <dbReference type="Proteomes" id="UP000480684"/>
    </source>
</evidence>
<accession>A0A7C9QVZ4</accession>
<feature type="compositionally biased region" description="Polar residues" evidence="1">
    <location>
        <begin position="8"/>
        <end position="20"/>
    </location>
</feature>
<feature type="region of interest" description="Disordered" evidence="1">
    <location>
        <begin position="1"/>
        <end position="65"/>
    </location>
</feature>
<evidence type="ECO:0000313" key="2">
    <source>
        <dbReference type="EMBL" id="NFV81777.1"/>
    </source>
</evidence>
<name>A0A7C9QVZ4_9PROT</name>
<dbReference type="EMBL" id="JAAIYP010000043">
    <property type="protein sequence ID" value="NFV81777.1"/>
    <property type="molecule type" value="Genomic_DNA"/>
</dbReference>
<protein>
    <submittedName>
        <fullName evidence="2">Uncharacterized protein</fullName>
    </submittedName>
</protein>
<dbReference type="AlphaFoldDB" id="A0A7C9QVZ4"/>
<evidence type="ECO:0000256" key="1">
    <source>
        <dbReference type="SAM" id="MobiDB-lite"/>
    </source>
</evidence>
<gene>
    <name evidence="2" type="ORF">G4223_16825</name>
</gene>